<sequence length="119" mass="13195">MATFHNVPITEVVPADLNAVIYPTLSQIALPGIMQEKVDGSWLDKLMVTMPLAAVIASPCSATKFTYINNLLAQQAKRLDDVSHTALYKYSQLTALAAALKAYGFLTPWPHMLFPEHHW</sequence>
<evidence type="ECO:0000313" key="1">
    <source>
        <dbReference type="Proteomes" id="UP000887565"/>
    </source>
</evidence>
<reference evidence="2" key="1">
    <citation type="submission" date="2022-11" db="UniProtKB">
        <authorList>
            <consortium name="WormBaseParasite"/>
        </authorList>
    </citation>
    <scope>IDENTIFICATION</scope>
</reference>
<dbReference type="AlphaFoldDB" id="A0A915K3C6"/>
<protein>
    <submittedName>
        <fullName evidence="2">Uncharacterized protein</fullName>
    </submittedName>
</protein>
<organism evidence="1 2">
    <name type="scientific">Romanomermis culicivorax</name>
    <name type="common">Nematode worm</name>
    <dbReference type="NCBI Taxonomy" id="13658"/>
    <lineage>
        <taxon>Eukaryota</taxon>
        <taxon>Metazoa</taxon>
        <taxon>Ecdysozoa</taxon>
        <taxon>Nematoda</taxon>
        <taxon>Enoplea</taxon>
        <taxon>Dorylaimia</taxon>
        <taxon>Mermithida</taxon>
        <taxon>Mermithoidea</taxon>
        <taxon>Mermithidae</taxon>
        <taxon>Romanomermis</taxon>
    </lineage>
</organism>
<proteinExistence type="predicted"/>
<dbReference type="WBParaSite" id="nRc.2.0.1.t32826-RA">
    <property type="protein sequence ID" value="nRc.2.0.1.t32826-RA"/>
    <property type="gene ID" value="nRc.2.0.1.g32826"/>
</dbReference>
<name>A0A915K3C6_ROMCU</name>
<evidence type="ECO:0000313" key="2">
    <source>
        <dbReference type="WBParaSite" id="nRc.2.0.1.t32826-RA"/>
    </source>
</evidence>
<accession>A0A915K3C6</accession>
<dbReference type="Proteomes" id="UP000887565">
    <property type="component" value="Unplaced"/>
</dbReference>
<keyword evidence="1" id="KW-1185">Reference proteome</keyword>